<reference evidence="2 3" key="1">
    <citation type="submission" date="2016-11" db="EMBL/GenBank/DDBJ databases">
        <authorList>
            <person name="Jaros S."/>
            <person name="Januszkiewicz K."/>
            <person name="Wedrychowicz H."/>
        </authorList>
    </citation>
    <scope>NUCLEOTIDE SEQUENCE [LARGE SCALE GENOMIC DNA]</scope>
    <source>
        <strain evidence="2 3">DSM 44523</strain>
    </source>
</reference>
<evidence type="ECO:0000313" key="2">
    <source>
        <dbReference type="EMBL" id="SHF34436.1"/>
    </source>
</evidence>
<keyword evidence="1" id="KW-1133">Transmembrane helix</keyword>
<keyword evidence="1" id="KW-0472">Membrane</keyword>
<dbReference type="AlphaFoldDB" id="A0A1M5AWA2"/>
<dbReference type="EMBL" id="FQVN01000003">
    <property type="protein sequence ID" value="SHF34436.1"/>
    <property type="molecule type" value="Genomic_DNA"/>
</dbReference>
<dbReference type="Proteomes" id="UP000184501">
    <property type="component" value="Unassembled WGS sequence"/>
</dbReference>
<keyword evidence="1" id="KW-0812">Transmembrane</keyword>
<dbReference type="RefSeq" id="WP_083959559.1">
    <property type="nucleotide sequence ID" value="NZ_FQVN01000003.1"/>
</dbReference>
<gene>
    <name evidence="2" type="ORF">SAMN05444320_103285</name>
</gene>
<dbReference type="OrthoDB" id="3701303at2"/>
<feature type="transmembrane region" description="Helical" evidence="1">
    <location>
        <begin position="120"/>
        <end position="139"/>
    </location>
</feature>
<dbReference type="InterPro" id="IPR057952">
    <property type="entry name" value="Rv2743c-like"/>
</dbReference>
<name>A0A1M5AWA2_STRHI</name>
<dbReference type="NCBIfam" id="NF047839">
    <property type="entry name" value="PspM_Rv2743c"/>
    <property type="match status" value="1"/>
</dbReference>
<evidence type="ECO:0000313" key="3">
    <source>
        <dbReference type="Proteomes" id="UP000184501"/>
    </source>
</evidence>
<keyword evidence="3" id="KW-1185">Reference proteome</keyword>
<feature type="transmembrane region" description="Helical" evidence="1">
    <location>
        <begin position="145"/>
        <end position="165"/>
    </location>
</feature>
<sequence>MGAGEDWREIARQAKQEWREHVRRHQGELREHLRAQHGALREELRRHHREVREQLRGRHVSPPAPAPRDVVKQAAQAATPVVGEVGRSLMDGLRGKVAAWQDPRAKALRQRRRASRALRFRGWVAGISGGATATAVVTGATPESFIVGGGAATALFAALAVSAGLRSRRLHREPLPEAPARPPELPPVGSLAREPMERLAGAEQSLAELLRQLTVPDSHGVTAVPAESVADTRDSAKEVADGLRRLAARLRAVELARDAAPASERHALEEDVVRLRAQLDEGVDDYGRLVVAAGRAVAASAGSGPRQALEDATDRLAGLAAALRELGHTT</sequence>
<organism evidence="2 3">
    <name type="scientific">Streptoalloteichus hindustanus</name>
    <dbReference type="NCBI Taxonomy" id="2017"/>
    <lineage>
        <taxon>Bacteria</taxon>
        <taxon>Bacillati</taxon>
        <taxon>Actinomycetota</taxon>
        <taxon>Actinomycetes</taxon>
        <taxon>Pseudonocardiales</taxon>
        <taxon>Pseudonocardiaceae</taxon>
        <taxon>Streptoalloteichus</taxon>
    </lineage>
</organism>
<accession>A0A1M5AWA2</accession>
<evidence type="ECO:0000256" key="1">
    <source>
        <dbReference type="SAM" id="Phobius"/>
    </source>
</evidence>
<protein>
    <submittedName>
        <fullName evidence="2">Uncharacterized protein</fullName>
    </submittedName>
</protein>
<dbReference type="Pfam" id="PF25587">
    <property type="entry name" value="Rv2743c"/>
    <property type="match status" value="1"/>
</dbReference>
<dbReference type="STRING" id="2017.SAMN05444320_103285"/>
<proteinExistence type="predicted"/>